<comment type="caution">
    <text evidence="2">The sequence shown here is derived from an EMBL/GenBank/DDBJ whole genome shotgun (WGS) entry which is preliminary data.</text>
</comment>
<keyword evidence="3" id="KW-1185">Reference proteome</keyword>
<gene>
    <name evidence="2" type="ORF">CDAR_74701</name>
</gene>
<accession>A0AAV4P000</accession>
<proteinExistence type="predicted"/>
<evidence type="ECO:0000256" key="1">
    <source>
        <dbReference type="SAM" id="MobiDB-lite"/>
    </source>
</evidence>
<feature type="region of interest" description="Disordered" evidence="1">
    <location>
        <begin position="1"/>
        <end position="20"/>
    </location>
</feature>
<feature type="compositionally biased region" description="Polar residues" evidence="1">
    <location>
        <begin position="1"/>
        <end position="10"/>
    </location>
</feature>
<protein>
    <submittedName>
        <fullName evidence="2">Uncharacterized protein</fullName>
    </submittedName>
</protein>
<evidence type="ECO:0000313" key="2">
    <source>
        <dbReference type="EMBL" id="GIX90482.1"/>
    </source>
</evidence>
<reference evidence="2 3" key="1">
    <citation type="submission" date="2021-06" db="EMBL/GenBank/DDBJ databases">
        <title>Caerostris darwini draft genome.</title>
        <authorList>
            <person name="Kono N."/>
            <person name="Arakawa K."/>
        </authorList>
    </citation>
    <scope>NUCLEOTIDE SEQUENCE [LARGE SCALE GENOMIC DNA]</scope>
</reference>
<organism evidence="2 3">
    <name type="scientific">Caerostris darwini</name>
    <dbReference type="NCBI Taxonomy" id="1538125"/>
    <lineage>
        <taxon>Eukaryota</taxon>
        <taxon>Metazoa</taxon>
        <taxon>Ecdysozoa</taxon>
        <taxon>Arthropoda</taxon>
        <taxon>Chelicerata</taxon>
        <taxon>Arachnida</taxon>
        <taxon>Araneae</taxon>
        <taxon>Araneomorphae</taxon>
        <taxon>Entelegynae</taxon>
        <taxon>Araneoidea</taxon>
        <taxon>Araneidae</taxon>
        <taxon>Caerostris</taxon>
    </lineage>
</organism>
<evidence type="ECO:0000313" key="3">
    <source>
        <dbReference type="Proteomes" id="UP001054837"/>
    </source>
</evidence>
<name>A0AAV4P000_9ARAC</name>
<dbReference type="EMBL" id="BPLQ01002250">
    <property type="protein sequence ID" value="GIX90482.1"/>
    <property type="molecule type" value="Genomic_DNA"/>
</dbReference>
<sequence length="93" mass="11402">MAWYQDTQRNSRAKVRRNDSEGQIAKNSYIEWLLFEKSRGYRLSLRFSRRRVSSIRCRFSDTKEDFFSGKRRDSLDKQKFLRKNRRKVICPFV</sequence>
<dbReference type="Proteomes" id="UP001054837">
    <property type="component" value="Unassembled WGS sequence"/>
</dbReference>
<dbReference type="AlphaFoldDB" id="A0AAV4P000"/>